<accession>A0A2V1E6K8</accession>
<proteinExistence type="predicted"/>
<gene>
    <name evidence="4" type="ORF">DM02DRAFT_725050</name>
</gene>
<keyword evidence="2" id="KW-0472">Membrane</keyword>
<dbReference type="Gene3D" id="3.40.350.10">
    <property type="entry name" value="Creatinase/prolidase N-terminal domain"/>
    <property type="match status" value="1"/>
</dbReference>
<keyword evidence="4" id="KW-0031">Aminopeptidase</keyword>
<keyword evidence="2" id="KW-1133">Transmembrane helix</keyword>
<reference evidence="4 5" key="1">
    <citation type="journal article" date="2018" name="Sci. Rep.">
        <title>Comparative genomics provides insights into the lifestyle and reveals functional heterogeneity of dark septate endophytic fungi.</title>
        <authorList>
            <person name="Knapp D.G."/>
            <person name="Nemeth J.B."/>
            <person name="Barry K."/>
            <person name="Hainaut M."/>
            <person name="Henrissat B."/>
            <person name="Johnson J."/>
            <person name="Kuo A."/>
            <person name="Lim J.H.P."/>
            <person name="Lipzen A."/>
            <person name="Nolan M."/>
            <person name="Ohm R.A."/>
            <person name="Tamas L."/>
            <person name="Grigoriev I.V."/>
            <person name="Spatafora J.W."/>
            <person name="Nagy L.G."/>
            <person name="Kovacs G.M."/>
        </authorList>
    </citation>
    <scope>NUCLEOTIDE SEQUENCE [LARGE SCALE GENOMIC DNA]</scope>
    <source>
        <strain evidence="4 5">DSE2036</strain>
    </source>
</reference>
<dbReference type="PRINTS" id="PR00599">
    <property type="entry name" value="MAPEPTIDASE"/>
</dbReference>
<keyword evidence="5" id="KW-1185">Reference proteome</keyword>
<dbReference type="STRING" id="97972.A0A2V1E6K8"/>
<feature type="domain" description="Peptidase M24" evidence="3">
    <location>
        <begin position="302"/>
        <end position="512"/>
    </location>
</feature>
<dbReference type="PANTHER" id="PTHR46112:SF2">
    <property type="entry name" value="XAA-PRO AMINOPEPTIDASE P-RELATED"/>
    <property type="match status" value="1"/>
</dbReference>
<feature type="transmembrane region" description="Helical" evidence="2">
    <location>
        <begin position="62"/>
        <end position="82"/>
    </location>
</feature>
<keyword evidence="2" id="KW-0812">Transmembrane</keyword>
<evidence type="ECO:0000313" key="5">
    <source>
        <dbReference type="Proteomes" id="UP000244855"/>
    </source>
</evidence>
<protein>
    <submittedName>
        <fullName evidence="4">Creatinase/aminopeptidase</fullName>
    </submittedName>
</protein>
<evidence type="ECO:0000313" key="4">
    <source>
        <dbReference type="EMBL" id="PVI05324.1"/>
    </source>
</evidence>
<dbReference type="InterPro" id="IPR001714">
    <property type="entry name" value="Pept_M24_MAP"/>
</dbReference>
<dbReference type="Pfam" id="PF00557">
    <property type="entry name" value="Peptidase_M24"/>
    <property type="match status" value="1"/>
</dbReference>
<dbReference type="EMBL" id="KZ805314">
    <property type="protein sequence ID" value="PVI05324.1"/>
    <property type="molecule type" value="Genomic_DNA"/>
</dbReference>
<dbReference type="SUPFAM" id="SSF53092">
    <property type="entry name" value="Creatinase/prolidase N-terminal domain"/>
    <property type="match status" value="1"/>
</dbReference>
<dbReference type="InterPro" id="IPR000994">
    <property type="entry name" value="Pept_M24"/>
</dbReference>
<dbReference type="SUPFAM" id="SSF55920">
    <property type="entry name" value="Creatinase/aminopeptidase"/>
    <property type="match status" value="1"/>
</dbReference>
<dbReference type="InterPro" id="IPR036005">
    <property type="entry name" value="Creatinase/aminopeptidase-like"/>
</dbReference>
<dbReference type="AlphaFoldDB" id="A0A2V1E6K8"/>
<dbReference type="OrthoDB" id="9995434at2759"/>
<keyword evidence="1" id="KW-0963">Cytoplasm</keyword>
<keyword evidence="4" id="KW-0645">Protease</keyword>
<evidence type="ECO:0000256" key="1">
    <source>
        <dbReference type="ARBA" id="ARBA00022490"/>
    </source>
</evidence>
<organism evidence="4 5">
    <name type="scientific">Periconia macrospinosa</name>
    <dbReference type="NCBI Taxonomy" id="97972"/>
    <lineage>
        <taxon>Eukaryota</taxon>
        <taxon>Fungi</taxon>
        <taxon>Dikarya</taxon>
        <taxon>Ascomycota</taxon>
        <taxon>Pezizomycotina</taxon>
        <taxon>Dothideomycetes</taxon>
        <taxon>Pleosporomycetidae</taxon>
        <taxon>Pleosporales</taxon>
        <taxon>Massarineae</taxon>
        <taxon>Periconiaceae</taxon>
        <taxon>Periconia</taxon>
    </lineage>
</organism>
<dbReference type="GO" id="GO:0004177">
    <property type="term" value="F:aminopeptidase activity"/>
    <property type="evidence" value="ECO:0007669"/>
    <property type="project" value="UniProtKB-KW"/>
</dbReference>
<dbReference type="Gene3D" id="3.90.230.10">
    <property type="entry name" value="Creatinase/methionine aminopeptidase superfamily"/>
    <property type="match status" value="1"/>
</dbReference>
<evidence type="ECO:0000256" key="2">
    <source>
        <dbReference type="SAM" id="Phobius"/>
    </source>
</evidence>
<sequence>MGNSVWSTEVIPTRDIYFKFAVSHLFGSFCEIRIDSGKMKEGALPYTQRGVSPRAHVKDSRAMRWLFGIILGAALVLSFPWISIRLQYSPNPSPWLTPSSNKNGISTCSKKAEFQKCSIETFKATGLKFLETAERPPLEEYVLRRNNLAKALVADGIDAFVVEPGYTFSYYANVTQPEWEVWEPEERPFVMVIRPQENSDGSIIANTSFLVPHFEEVRARLLNMPFEEEISTVTYEEHWNYYTTLWESSIWSEKLSPKLMVDEEMRDFIQRGLAENGFTIVGLSGEVEAVRQTKTEREIGILRAVNTGTVEAIRAMRQCLYRGVTENEVAEVLDNTMRTAGMDPFFDIVEFGKSAALPHGGHDGTRTLQPGDFILIDVGSHLYGYSSDVCRTFYPPFFPNPPPPEYNLTEHLNVWQLVLDAQAASVKAMVPNGTAAAVDIAARTLIESAGYGKEFTHRLGHSIGIKAHESPYLNKGNYGAILRPGMVFTSEPGVYVLNHFGVRHEDILVVKEDGEAENISGGFARSPWEP</sequence>
<dbReference type="Proteomes" id="UP000244855">
    <property type="component" value="Unassembled WGS sequence"/>
</dbReference>
<name>A0A2V1E6K8_9PLEO</name>
<keyword evidence="4" id="KW-0378">Hydrolase</keyword>
<dbReference type="InterPro" id="IPR029149">
    <property type="entry name" value="Creatin/AminoP/Spt16_N"/>
</dbReference>
<dbReference type="InterPro" id="IPR050659">
    <property type="entry name" value="Peptidase_M24B"/>
</dbReference>
<evidence type="ECO:0000259" key="3">
    <source>
        <dbReference type="Pfam" id="PF00557"/>
    </source>
</evidence>
<dbReference type="PANTHER" id="PTHR46112">
    <property type="entry name" value="AMINOPEPTIDASE"/>
    <property type="match status" value="1"/>
</dbReference>